<dbReference type="InterPro" id="IPR010280">
    <property type="entry name" value="U5_MeTrfase_fam"/>
</dbReference>
<dbReference type="InterPro" id="IPR029063">
    <property type="entry name" value="SAM-dependent_MTases_sf"/>
</dbReference>
<dbReference type="Gene3D" id="2.40.50.1070">
    <property type="match status" value="1"/>
</dbReference>
<comment type="similarity">
    <text evidence="4">Belongs to the class I-like SAM-binding methyltransferase superfamily. RNA M5U methyltransferase family.</text>
</comment>
<dbReference type="InterPro" id="IPR007848">
    <property type="entry name" value="Small_mtfrase_dom"/>
</dbReference>
<dbReference type="RefSeq" id="WP_197672586.1">
    <property type="nucleotide sequence ID" value="NZ_LT629804.1"/>
</dbReference>
<feature type="binding site" evidence="4">
    <location>
        <position position="265"/>
    </location>
    <ligand>
        <name>S-adenosyl-L-methionine</name>
        <dbReference type="ChEBI" id="CHEBI:59789"/>
    </ligand>
</feature>
<dbReference type="STRING" id="131112.SAMN04489737_0507"/>
<dbReference type="SUPFAM" id="SSF53335">
    <property type="entry name" value="S-adenosyl-L-methionine-dependent methyltransferases"/>
    <property type="match status" value="1"/>
</dbReference>
<gene>
    <name evidence="7" type="ORF">SAMN04489737_0507</name>
</gene>
<dbReference type="Gene3D" id="3.40.50.150">
    <property type="entry name" value="Vaccinia Virus protein VP39"/>
    <property type="match status" value="1"/>
</dbReference>
<dbReference type="PROSITE" id="PS51687">
    <property type="entry name" value="SAM_MT_RNA_M5U"/>
    <property type="match status" value="1"/>
</dbReference>
<feature type="domain" description="Methyltransferase small" evidence="6">
    <location>
        <begin position="229"/>
        <end position="338"/>
    </location>
</feature>
<proteinExistence type="inferred from homology"/>
<feature type="active site" evidence="5">
    <location>
        <position position="361"/>
    </location>
</feature>
<dbReference type="GO" id="GO:0070475">
    <property type="term" value="P:rRNA base methylation"/>
    <property type="evidence" value="ECO:0007669"/>
    <property type="project" value="TreeGrafter"/>
</dbReference>
<dbReference type="EMBL" id="LT629804">
    <property type="protein sequence ID" value="SDU78524.1"/>
    <property type="molecule type" value="Genomic_DNA"/>
</dbReference>
<dbReference type="InterPro" id="IPR030390">
    <property type="entry name" value="MeTrfase_TrmA_AS"/>
</dbReference>
<dbReference type="AlphaFoldDB" id="A0A1H2LCI1"/>
<dbReference type="GO" id="GO:0070041">
    <property type="term" value="F:rRNA (uridine-C5-)-methyltransferase activity"/>
    <property type="evidence" value="ECO:0007669"/>
    <property type="project" value="TreeGrafter"/>
</dbReference>
<dbReference type="CDD" id="cd02440">
    <property type="entry name" value="AdoMet_MTases"/>
    <property type="match status" value="1"/>
</dbReference>
<sequence length="410" mass="44948">MKPQTLMLDATAHRSLPAPPTSQILDCHYFQAGECRSCTELLTPYLQQIDAKNKRVQELIEAGQWDEPFASRPQAFRNKVKLVVTGTVGRPKLGILGDDGRGVDLSDCPLPTPGIRGAIPAISRFITACRLEPYSPATNIGVLKYVIITESDDGELMVRFVARRRGVQGVLFKRQTELRAMLPNIRVISLNVQPEHKAVIEGAEEILITETDVLPMVLDIPALPEPLTLNLRPQSFFQTNTDAATTLYHNAVTWLADAGNVWDLYCGVGGFALALAAARTHGHIVGVETSEQAVQAASQTAKQMGCADRVHFIADDATAWAARAGEMPDAVVVNPPRRGLSAELCQWLNESGVSHVVYSSCNPETLARDIARMPEYEVTRGQVVDMFPHTKHCEVIVLLVSRSKSRPAKR</sequence>
<dbReference type="PANTHER" id="PTHR11061:SF30">
    <property type="entry name" value="TRNA (URACIL(54)-C(5))-METHYLTRANSFERASE"/>
    <property type="match status" value="1"/>
</dbReference>
<feature type="binding site" evidence="4">
    <location>
        <position position="238"/>
    </location>
    <ligand>
        <name>S-adenosyl-L-methionine</name>
        <dbReference type="ChEBI" id="CHEBI:59789"/>
    </ligand>
</feature>
<feature type="binding site" evidence="4">
    <location>
        <position position="288"/>
    </location>
    <ligand>
        <name>S-adenosyl-L-methionine</name>
        <dbReference type="ChEBI" id="CHEBI:59789"/>
    </ligand>
</feature>
<dbReference type="PANTHER" id="PTHR11061">
    <property type="entry name" value="RNA M5U METHYLTRANSFERASE"/>
    <property type="match status" value="1"/>
</dbReference>
<evidence type="ECO:0000256" key="1">
    <source>
        <dbReference type="ARBA" id="ARBA00022603"/>
    </source>
</evidence>
<feature type="active site" description="Nucleophile" evidence="4">
    <location>
        <position position="361"/>
    </location>
</feature>
<keyword evidence="2 4" id="KW-0808">Transferase</keyword>
<accession>A0A1H2LCI1</accession>
<evidence type="ECO:0000256" key="3">
    <source>
        <dbReference type="ARBA" id="ARBA00022691"/>
    </source>
</evidence>
<dbReference type="Pfam" id="PF05175">
    <property type="entry name" value="MTS"/>
    <property type="match status" value="1"/>
</dbReference>
<dbReference type="Proteomes" id="UP000214355">
    <property type="component" value="Chromosome I"/>
</dbReference>
<feature type="binding site" evidence="4">
    <location>
        <position position="334"/>
    </location>
    <ligand>
        <name>S-adenosyl-L-methionine</name>
        <dbReference type="ChEBI" id="CHEBI:59789"/>
    </ligand>
</feature>
<evidence type="ECO:0000256" key="2">
    <source>
        <dbReference type="ARBA" id="ARBA00022679"/>
    </source>
</evidence>
<name>A0A1H2LCI1_9ACTO</name>
<evidence type="ECO:0000313" key="7">
    <source>
        <dbReference type="EMBL" id="SDU78524.1"/>
    </source>
</evidence>
<reference evidence="8" key="1">
    <citation type="submission" date="2016-10" db="EMBL/GenBank/DDBJ databases">
        <authorList>
            <person name="Varghese N."/>
            <person name="Submissions S."/>
        </authorList>
    </citation>
    <scope>NUCLEOTIDE SEQUENCE [LARGE SCALE GENOMIC DNA]</scope>
    <source>
        <strain evidence="8">DSM 10002</strain>
    </source>
</reference>
<dbReference type="GeneID" id="65344253"/>
<evidence type="ECO:0000313" key="8">
    <source>
        <dbReference type="Proteomes" id="UP000214355"/>
    </source>
</evidence>
<evidence type="ECO:0000256" key="5">
    <source>
        <dbReference type="PROSITE-ProRule" id="PRU10015"/>
    </source>
</evidence>
<keyword evidence="8" id="KW-1185">Reference proteome</keyword>
<keyword evidence="3 4" id="KW-0949">S-adenosyl-L-methionine</keyword>
<dbReference type="PROSITE" id="PS01230">
    <property type="entry name" value="TRMA_1"/>
    <property type="match status" value="1"/>
</dbReference>
<protein>
    <submittedName>
        <fullName evidence="7">23S rRNA m(5)U-747 methyltransferase</fullName>
    </submittedName>
</protein>
<keyword evidence="1 4" id="KW-0489">Methyltransferase</keyword>
<evidence type="ECO:0000256" key="4">
    <source>
        <dbReference type="PROSITE-ProRule" id="PRU01024"/>
    </source>
</evidence>
<organism evidence="7 8">
    <name type="scientific">Arcanobacterium phocae</name>
    <dbReference type="NCBI Taxonomy" id="131112"/>
    <lineage>
        <taxon>Bacteria</taxon>
        <taxon>Bacillati</taxon>
        <taxon>Actinomycetota</taxon>
        <taxon>Actinomycetes</taxon>
        <taxon>Actinomycetales</taxon>
        <taxon>Actinomycetaceae</taxon>
        <taxon>Arcanobacterium</taxon>
    </lineage>
</organism>
<evidence type="ECO:0000259" key="6">
    <source>
        <dbReference type="Pfam" id="PF05175"/>
    </source>
</evidence>